<keyword evidence="3" id="KW-1185">Reference proteome</keyword>
<evidence type="ECO:0000259" key="1">
    <source>
        <dbReference type="PROSITE" id="PS50994"/>
    </source>
</evidence>
<dbReference type="Proteomes" id="UP000036403">
    <property type="component" value="Unassembled WGS sequence"/>
</dbReference>
<dbReference type="InterPro" id="IPR012337">
    <property type="entry name" value="RNaseH-like_sf"/>
</dbReference>
<dbReference type="PaxDb" id="67767-A0A0J7K4A9"/>
<organism evidence="2 3">
    <name type="scientific">Lasius niger</name>
    <name type="common">Black garden ant</name>
    <dbReference type="NCBI Taxonomy" id="67767"/>
    <lineage>
        <taxon>Eukaryota</taxon>
        <taxon>Metazoa</taxon>
        <taxon>Ecdysozoa</taxon>
        <taxon>Arthropoda</taxon>
        <taxon>Hexapoda</taxon>
        <taxon>Insecta</taxon>
        <taxon>Pterygota</taxon>
        <taxon>Neoptera</taxon>
        <taxon>Endopterygota</taxon>
        <taxon>Hymenoptera</taxon>
        <taxon>Apocrita</taxon>
        <taxon>Aculeata</taxon>
        <taxon>Formicoidea</taxon>
        <taxon>Formicidae</taxon>
        <taxon>Formicinae</taxon>
        <taxon>Lasius</taxon>
        <taxon>Lasius</taxon>
    </lineage>
</organism>
<evidence type="ECO:0000313" key="3">
    <source>
        <dbReference type="Proteomes" id="UP000036403"/>
    </source>
</evidence>
<dbReference type="AlphaFoldDB" id="A0A0J7K4A9"/>
<dbReference type="GO" id="GO:0003676">
    <property type="term" value="F:nucleic acid binding"/>
    <property type="evidence" value="ECO:0007669"/>
    <property type="project" value="InterPro"/>
</dbReference>
<dbReference type="InterPro" id="IPR050951">
    <property type="entry name" value="Retrovirus_Pol_polyprotein"/>
</dbReference>
<dbReference type="InterPro" id="IPR036397">
    <property type="entry name" value="RNaseH_sf"/>
</dbReference>
<protein>
    <submittedName>
        <fullName evidence="2">Gypsy retrotransposon integrase-like protein 1-like protein</fullName>
    </submittedName>
</protein>
<dbReference type="PANTHER" id="PTHR37984">
    <property type="entry name" value="PROTEIN CBG26694"/>
    <property type="match status" value="1"/>
</dbReference>
<gene>
    <name evidence="2" type="ORF">RF55_16227</name>
</gene>
<feature type="domain" description="Integrase catalytic" evidence="1">
    <location>
        <begin position="33"/>
        <end position="191"/>
    </location>
</feature>
<dbReference type="EMBL" id="LBMM01014151">
    <property type="protein sequence ID" value="KMQ85298.1"/>
    <property type="molecule type" value="Genomic_DNA"/>
</dbReference>
<dbReference type="SUPFAM" id="SSF53098">
    <property type="entry name" value="Ribonuclease H-like"/>
    <property type="match status" value="1"/>
</dbReference>
<accession>A0A0J7K4A9</accession>
<dbReference type="Gene3D" id="3.30.420.10">
    <property type="entry name" value="Ribonuclease H-like superfamily/Ribonuclease H"/>
    <property type="match status" value="1"/>
</dbReference>
<sequence>MFREISRYVRSCPNCLAHKVSQQRPAGTLHATPVAAPWQQAALDLIGPLPRSTQGYSWLLTIQDRFSKWMELVPLRRATAENLVRAVTQRLVYRHGCPHQLISDNGTQLTSRRFKDLLAGFGISHRTTPVYASQCNPVERANRTIKTMISQYVGKRHRNWDKRIDALQFAINTARHEATGYTPAYILIQKIQKKICV</sequence>
<dbReference type="PANTHER" id="PTHR37984:SF15">
    <property type="entry name" value="INTEGRASE CATALYTIC DOMAIN-CONTAINING PROTEIN"/>
    <property type="match status" value="1"/>
</dbReference>
<dbReference type="Pfam" id="PF00665">
    <property type="entry name" value="rve"/>
    <property type="match status" value="1"/>
</dbReference>
<dbReference type="OrthoDB" id="6752380at2759"/>
<dbReference type="STRING" id="67767.A0A0J7K4A9"/>
<reference evidence="2 3" key="1">
    <citation type="submission" date="2015-04" db="EMBL/GenBank/DDBJ databases">
        <title>Lasius niger genome sequencing.</title>
        <authorList>
            <person name="Konorov E.A."/>
            <person name="Nikitin M.A."/>
            <person name="Kirill M.V."/>
            <person name="Chang P."/>
        </authorList>
    </citation>
    <scope>NUCLEOTIDE SEQUENCE [LARGE SCALE GENOMIC DNA]</scope>
    <source>
        <tissue evidence="2">Whole</tissue>
    </source>
</reference>
<dbReference type="PROSITE" id="PS50994">
    <property type="entry name" value="INTEGRASE"/>
    <property type="match status" value="1"/>
</dbReference>
<name>A0A0J7K4A9_LASNI</name>
<dbReference type="InterPro" id="IPR001584">
    <property type="entry name" value="Integrase_cat-core"/>
</dbReference>
<dbReference type="GO" id="GO:0015074">
    <property type="term" value="P:DNA integration"/>
    <property type="evidence" value="ECO:0007669"/>
    <property type="project" value="InterPro"/>
</dbReference>
<proteinExistence type="predicted"/>
<evidence type="ECO:0000313" key="2">
    <source>
        <dbReference type="EMBL" id="KMQ85298.1"/>
    </source>
</evidence>
<comment type="caution">
    <text evidence="2">The sequence shown here is derived from an EMBL/GenBank/DDBJ whole genome shotgun (WGS) entry which is preliminary data.</text>
</comment>